<keyword evidence="3" id="KW-1133">Transmembrane helix</keyword>
<evidence type="ECO:0000256" key="1">
    <source>
        <dbReference type="SAM" id="Coils"/>
    </source>
</evidence>
<protein>
    <recommendedName>
        <fullName evidence="6">DUF4012 domain-containing protein</fullName>
    </recommendedName>
</protein>
<comment type="caution">
    <text evidence="4">The sequence shown here is derived from an EMBL/GenBank/DDBJ whole genome shotgun (WGS) entry which is preliminary data.</text>
</comment>
<keyword evidence="1" id="KW-0175">Coiled coil</keyword>
<gene>
    <name evidence="4" type="ORF">UW22_C0006G0009</name>
</gene>
<feature type="region of interest" description="Disordered" evidence="2">
    <location>
        <begin position="1"/>
        <end position="29"/>
    </location>
</feature>
<accession>A0A0G1GWZ9</accession>
<evidence type="ECO:0000313" key="4">
    <source>
        <dbReference type="EMBL" id="KKT38743.1"/>
    </source>
</evidence>
<keyword evidence="3" id="KW-0472">Membrane</keyword>
<feature type="coiled-coil region" evidence="1">
    <location>
        <begin position="89"/>
        <end position="116"/>
    </location>
</feature>
<evidence type="ECO:0000256" key="3">
    <source>
        <dbReference type="SAM" id="Phobius"/>
    </source>
</evidence>
<organism evidence="4 5">
    <name type="scientific">Candidatus Gottesmanbacteria bacterium GW2011_GWB1_44_11c</name>
    <dbReference type="NCBI Taxonomy" id="1618447"/>
    <lineage>
        <taxon>Bacteria</taxon>
        <taxon>Candidatus Gottesmaniibacteriota</taxon>
    </lineage>
</organism>
<name>A0A0G1GWZ9_9BACT</name>
<dbReference type="AlphaFoldDB" id="A0A0G1GWZ9"/>
<keyword evidence="3" id="KW-0812">Transmembrane</keyword>
<proteinExistence type="predicted"/>
<evidence type="ECO:0000313" key="5">
    <source>
        <dbReference type="Proteomes" id="UP000034617"/>
    </source>
</evidence>
<feature type="compositionally biased region" description="Basic and acidic residues" evidence="2">
    <location>
        <begin position="1"/>
        <end position="28"/>
    </location>
</feature>
<evidence type="ECO:0000256" key="2">
    <source>
        <dbReference type="SAM" id="MobiDB-lite"/>
    </source>
</evidence>
<dbReference type="Pfam" id="PF13196">
    <property type="entry name" value="DUF4012"/>
    <property type="match status" value="1"/>
</dbReference>
<feature type="transmembrane region" description="Helical" evidence="3">
    <location>
        <begin position="36"/>
        <end position="61"/>
    </location>
</feature>
<dbReference type="EMBL" id="LCHM01000006">
    <property type="protein sequence ID" value="KKT38743.1"/>
    <property type="molecule type" value="Genomic_DNA"/>
</dbReference>
<sequence length="667" mass="74227">MSEDVKKIEPHKHVDPLGGQHREGEKPMKPKPRIPWNLLAIPGAIIGMVLIAIVIVGIMLLPLGSVYGKALEVMKVGQETMTAVKGQDIELTKMKLKETRAKFEELQKEYQKAGNLASFPFVGQYIKDGQHAITAGFAALTAGDKAIEALEPNADLLGLKGKSTFVAGTAEDRLQMAVKTMSALTPKIQEIADSVDTLRMELSAIDPNRYPEKFRGREIRSPMKSGIAVIEETANLFVNAQPLLMNLPSLLGEPKEKRYLVLFQNDKELRPTGGFITAYARFRIVKGKPLLEKSDDIYALDKALKKKFDAPREILTFHKGVYTLNIRDSNLSPDFKLSMKQFEDMYNQTSGKEPVDGIIALDTHVLVEVLRILGPIEVYGKIFSADIDKRCDCPKAIYELEDYSTRPVGYVREDRKDIIGVLMQRILQMALGVSPSKYWGSLFQMLISEINQKHVLTYFHDADAQKAAENFNMAGRIMTASESAALFKYKEGEWDYLHVNNSNMAGAKSNMFVSEKITKDTTINTDGTITTKLTVDYKNPYQGSDCGLESGGLCLNAPLRNWVRIYVPKGSKLVESKGTESPKETNKPVPMETLSDLSKTYFEGFLIVNPMGTAKLELTYTSSVNATKGYNLLIQKQPGTEGQEVLLKMAGKDKKKLELKSDTEVSL</sequence>
<reference evidence="4 5" key="1">
    <citation type="journal article" date="2015" name="Nature">
        <title>rRNA introns, odd ribosomes, and small enigmatic genomes across a large radiation of phyla.</title>
        <authorList>
            <person name="Brown C.T."/>
            <person name="Hug L.A."/>
            <person name="Thomas B.C."/>
            <person name="Sharon I."/>
            <person name="Castelle C.J."/>
            <person name="Singh A."/>
            <person name="Wilkins M.J."/>
            <person name="Williams K.H."/>
            <person name="Banfield J.F."/>
        </authorList>
    </citation>
    <scope>NUCLEOTIDE SEQUENCE [LARGE SCALE GENOMIC DNA]</scope>
</reference>
<dbReference type="InterPro" id="IPR025101">
    <property type="entry name" value="DUF4012"/>
</dbReference>
<evidence type="ECO:0008006" key="6">
    <source>
        <dbReference type="Google" id="ProtNLM"/>
    </source>
</evidence>
<dbReference type="Proteomes" id="UP000034617">
    <property type="component" value="Unassembled WGS sequence"/>
</dbReference>